<dbReference type="OrthoDB" id="9776406at2"/>
<proteinExistence type="predicted"/>
<dbReference type="AlphaFoldDB" id="A0A1V4HKT0"/>
<evidence type="ECO:0000313" key="1">
    <source>
        <dbReference type="EMBL" id="OPH57589.1"/>
    </source>
</evidence>
<dbReference type="EMBL" id="MBTG01000012">
    <property type="protein sequence ID" value="OPH57589.1"/>
    <property type="molecule type" value="Genomic_DNA"/>
</dbReference>
<dbReference type="SUPFAM" id="SSF81631">
    <property type="entry name" value="PAP/OAS1 substrate-binding domain"/>
    <property type="match status" value="1"/>
</dbReference>
<dbReference type="Gene3D" id="1.20.120.330">
    <property type="entry name" value="Nucleotidyltransferases domain 2"/>
    <property type="match status" value="1"/>
</dbReference>
<dbReference type="InterPro" id="IPR007530">
    <property type="entry name" value="Aminoglycoside_adenylylTfrase"/>
</dbReference>
<gene>
    <name evidence="1" type="ORF">BC351_03440</name>
</gene>
<dbReference type="RefSeq" id="WP_144028388.1">
    <property type="nucleotide sequence ID" value="NZ_MBTG01000012.1"/>
</dbReference>
<sequence length="107" mass="12264">MPIQELLDEDQEIQKVGMHSDAAYVTKKPAKENFEKAVNEILWCSTNTGKGLWRDELPYAKYMFDVIVRKALIDLAARYIGMQEGWQVNTGLAGRWFKRYLGASPLP</sequence>
<accession>A0A1V4HKT0</accession>
<evidence type="ECO:0000313" key="2">
    <source>
        <dbReference type="Proteomes" id="UP000190626"/>
    </source>
</evidence>
<organism evidence="1 2">
    <name type="scientific">Paenibacillus ferrarius</name>
    <dbReference type="NCBI Taxonomy" id="1469647"/>
    <lineage>
        <taxon>Bacteria</taxon>
        <taxon>Bacillati</taxon>
        <taxon>Bacillota</taxon>
        <taxon>Bacilli</taxon>
        <taxon>Bacillales</taxon>
        <taxon>Paenibacillaceae</taxon>
        <taxon>Paenibacillus</taxon>
    </lineage>
</organism>
<protein>
    <submittedName>
        <fullName evidence="1">Uncharacterized protein</fullName>
    </submittedName>
</protein>
<dbReference type="Pfam" id="PF04439">
    <property type="entry name" value="Adenyl_transf"/>
    <property type="match status" value="1"/>
</dbReference>
<comment type="caution">
    <text evidence="1">The sequence shown here is derived from an EMBL/GenBank/DDBJ whole genome shotgun (WGS) entry which is preliminary data.</text>
</comment>
<reference evidence="2" key="1">
    <citation type="submission" date="2016-07" db="EMBL/GenBank/DDBJ databases">
        <authorList>
            <person name="Florea S."/>
            <person name="Webb J.S."/>
            <person name="Jaromczyk J."/>
            <person name="Schardl C.L."/>
        </authorList>
    </citation>
    <scope>NUCLEOTIDE SEQUENCE [LARGE SCALE GENOMIC DNA]</scope>
    <source>
        <strain evidence="2">CY1</strain>
    </source>
</reference>
<keyword evidence="2" id="KW-1185">Reference proteome</keyword>
<dbReference type="Proteomes" id="UP000190626">
    <property type="component" value="Unassembled WGS sequence"/>
</dbReference>
<dbReference type="STRING" id="1469647.BC351_03440"/>
<name>A0A1V4HKT0_9BACL</name>